<dbReference type="InterPro" id="IPR013487">
    <property type="entry name" value="CRISPR-assoc_prot_Csx8"/>
</dbReference>
<reference evidence="1 2" key="1">
    <citation type="journal article" date="2020" name="Cell Host Microbe">
        <title>Functional and Genomic Variation between Human-Derived Isolates of Lachnospiraceae Reveals Inter- and Intra-Species Diversity.</title>
        <authorList>
            <person name="Sorbara M.T."/>
            <person name="Littmann E.R."/>
            <person name="Fontana E."/>
            <person name="Moody T.U."/>
            <person name="Kohout C.E."/>
            <person name="Gjonbalaj M."/>
            <person name="Eaton V."/>
            <person name="Seok R."/>
            <person name="Leiner I.M."/>
            <person name="Pamer E.G."/>
        </authorList>
    </citation>
    <scope>NUCLEOTIDE SEQUENCE [LARGE SCALE GENOMIC DNA]</scope>
    <source>
        <strain evidence="1 2">MSK.20.11</strain>
    </source>
</reference>
<accession>A0ABX2GQH0</accession>
<organism evidence="1 2">
    <name type="scientific">Blautia wexlerae</name>
    <dbReference type="NCBI Taxonomy" id="418240"/>
    <lineage>
        <taxon>Bacteria</taxon>
        <taxon>Bacillati</taxon>
        <taxon>Bacillota</taxon>
        <taxon>Clostridia</taxon>
        <taxon>Lachnospirales</taxon>
        <taxon>Lachnospiraceae</taxon>
        <taxon>Blautia</taxon>
    </lineage>
</organism>
<name>A0ABX2GQH0_9FIRM</name>
<evidence type="ECO:0000313" key="1">
    <source>
        <dbReference type="EMBL" id="NSF74616.1"/>
    </source>
</evidence>
<dbReference type="EMBL" id="JAAIPF010000030">
    <property type="protein sequence ID" value="NSF74616.1"/>
    <property type="molecule type" value="Genomic_DNA"/>
</dbReference>
<dbReference type="Proteomes" id="UP000822152">
    <property type="component" value="Unassembled WGS sequence"/>
</dbReference>
<evidence type="ECO:0000313" key="2">
    <source>
        <dbReference type="Proteomes" id="UP000822152"/>
    </source>
</evidence>
<comment type="caution">
    <text evidence="1">The sequence shown here is derived from an EMBL/GenBank/DDBJ whole genome shotgun (WGS) entry which is preliminary data.</text>
</comment>
<sequence>MIKKVNDALFNTHVIPSDWRYSAAIVGLEKYLYNQNLEYEIKDEYFAFNQEDITRERFLEFAEEYYSLSFPHKRLEIQLRKDEFSQEEKKQINELLKSNAIMKKIFGKIKFDGDNKVEILECIRKNRLILTQETFRNKSDMYADFANPNLLFEEKRDCCRLWGYYVDGARKSKNLSFAFRTESFASEDCQLFDFIPFAFCGERESLFINDNYSVKQLIDTNQQLIDKLREEKEKKPDKYQTARKILFKSIQESSAFIDYDVEVMTKNRNRDFFETLYIRKRSIDILSELEVYEPFCFSVQLGKEYYLDVQKEVMDCILNLKDADELIEFFLKRDSEYLVSLLIKLNLLIKERGINMTKGMTVAYACAKKVAERLPENKRKSYRQRLTSSLALKDYSAFLDILAQLSNYTDIQFDFVYDLFENFEDNKELAYTFANAMTKKSKVQDKQTGGKENE</sequence>
<protein>
    <submittedName>
        <fullName evidence="1">Type I CRISPR-associated protein Cas8a1/Csx8</fullName>
    </submittedName>
</protein>
<keyword evidence="2" id="KW-1185">Reference proteome</keyword>
<dbReference type="NCBIfam" id="TIGR02670">
    <property type="entry name" value="cas_csx8"/>
    <property type="match status" value="1"/>
</dbReference>
<dbReference type="Pfam" id="PF09657">
    <property type="entry name" value="Cas_Csx8"/>
    <property type="match status" value="1"/>
</dbReference>
<gene>
    <name evidence="1" type="primary">cas8a1</name>
    <name evidence="1" type="ORF">G4952_12545</name>
</gene>
<proteinExistence type="predicted"/>
<dbReference type="RefSeq" id="WP_173743962.1">
    <property type="nucleotide sequence ID" value="NZ_JAAIPF010000030.1"/>
</dbReference>